<organism evidence="1 2">
    <name type="scientific">Gluconobacter potus</name>
    <dbReference type="NCBI Taxonomy" id="2724927"/>
    <lineage>
        <taxon>Bacteria</taxon>
        <taxon>Pseudomonadati</taxon>
        <taxon>Pseudomonadota</taxon>
        <taxon>Alphaproteobacteria</taxon>
        <taxon>Acetobacterales</taxon>
        <taxon>Acetobacteraceae</taxon>
        <taxon>Gluconobacter</taxon>
    </lineage>
</organism>
<dbReference type="AlphaFoldDB" id="A0A149QYH4"/>
<dbReference type="Proteomes" id="UP000075573">
    <property type="component" value="Unassembled WGS sequence"/>
</dbReference>
<reference evidence="1 2" key="1">
    <citation type="submission" date="2015-06" db="EMBL/GenBank/DDBJ databases">
        <title>Improved classification and identification of acetic acid bacteria using matrix-assisted laser desorption/ionization time-of-flight mass spectrometry; Gluconobacter nephelii and Gluconobacter uchimurae are later heterotypic synonyms of Gluconobacter japonicus and Gluconobacter oxydans, respectively.</title>
        <authorList>
            <person name="Li L."/>
            <person name="Cleenwerck I."/>
            <person name="De Vuyst L."/>
            <person name="Vandamme P."/>
        </authorList>
    </citation>
    <scope>NUCLEOTIDE SEQUENCE [LARGE SCALE GENOMIC DNA]</scope>
    <source>
        <strain evidence="1 2">LMG 1764</strain>
    </source>
</reference>
<gene>
    <name evidence="1" type="ORF">AD929_03585</name>
</gene>
<protein>
    <submittedName>
        <fullName evidence="1">Uncharacterized protein</fullName>
    </submittedName>
</protein>
<name>A0A149QYH4_9PROT</name>
<comment type="caution">
    <text evidence="1">The sequence shown here is derived from an EMBL/GenBank/DDBJ whole genome shotgun (WGS) entry which is preliminary data.</text>
</comment>
<evidence type="ECO:0000313" key="2">
    <source>
        <dbReference type="Proteomes" id="UP000075573"/>
    </source>
</evidence>
<dbReference type="PATRIC" id="fig|442.7.peg.3204"/>
<evidence type="ECO:0000313" key="1">
    <source>
        <dbReference type="EMBL" id="KXV02194.1"/>
    </source>
</evidence>
<dbReference type="RefSeq" id="WP_062494424.1">
    <property type="nucleotide sequence ID" value="NZ_LHZB01000101.1"/>
</dbReference>
<accession>A0A149QYH4</accession>
<proteinExistence type="predicted"/>
<dbReference type="EMBL" id="LHZB01000101">
    <property type="protein sequence ID" value="KXV02194.1"/>
    <property type="molecule type" value="Genomic_DNA"/>
</dbReference>
<sequence>MLIDVDRYPQLKSLCWNRPAATTLGPEDALALYERNWRHVSEADMTVEERNLLDTLVREVGRGAFLPQS</sequence>